<protein>
    <submittedName>
        <fullName evidence="1">Uncharacterized protein</fullName>
    </submittedName>
</protein>
<evidence type="ECO:0000313" key="1">
    <source>
        <dbReference type="EMBL" id="SVE56028.1"/>
    </source>
</evidence>
<dbReference type="EMBL" id="UINC01225808">
    <property type="protein sequence ID" value="SVE56028.1"/>
    <property type="molecule type" value="Genomic_DNA"/>
</dbReference>
<dbReference type="AlphaFoldDB" id="A0A383EIV2"/>
<name>A0A383EIV2_9ZZZZ</name>
<accession>A0A383EIV2</accession>
<gene>
    <name evidence="1" type="ORF">METZ01_LOCUS508882</name>
</gene>
<proteinExistence type="predicted"/>
<feature type="non-terminal residue" evidence="1">
    <location>
        <position position="1"/>
    </location>
</feature>
<organism evidence="1">
    <name type="scientific">marine metagenome</name>
    <dbReference type="NCBI Taxonomy" id="408172"/>
    <lineage>
        <taxon>unclassified sequences</taxon>
        <taxon>metagenomes</taxon>
        <taxon>ecological metagenomes</taxon>
    </lineage>
</organism>
<feature type="non-terminal residue" evidence="1">
    <location>
        <position position="231"/>
    </location>
</feature>
<reference evidence="1" key="1">
    <citation type="submission" date="2018-05" db="EMBL/GenBank/DDBJ databases">
        <authorList>
            <person name="Lanie J.A."/>
            <person name="Ng W.-L."/>
            <person name="Kazmierczak K.M."/>
            <person name="Andrzejewski T.M."/>
            <person name="Davidsen T.M."/>
            <person name="Wayne K.J."/>
            <person name="Tettelin H."/>
            <person name="Glass J.I."/>
            <person name="Rusch D."/>
            <person name="Podicherti R."/>
            <person name="Tsui H.-C.T."/>
            <person name="Winkler M.E."/>
        </authorList>
    </citation>
    <scope>NUCLEOTIDE SEQUENCE</scope>
</reference>
<sequence>LVFSYADSTTGDSTNYVVKGDLKMGMLDLIADIPYPIQDPYELIWDEWEDSLWVETNYMEFMSNQMGRFIDHIWDGWYEEEWTDSSDFVWSSTADIVTIIEEVWEWDDENEEEIMFTDTYKLNYKVENEVLTLSDSWDFCDEGWEWMELDGPLSPYACGDSIKAVLPLFGLNDVESLIIEEKLILDYDGATGTVTRSEFRKLFPSNETVVEITTENAWTDALVFAWDDANP</sequence>